<keyword evidence="6 9" id="KW-0238">DNA-binding</keyword>
<dbReference type="InterPro" id="IPR048714">
    <property type="entry name" value="DpiA-like_HTH"/>
</dbReference>
<dbReference type="CDD" id="cd19925">
    <property type="entry name" value="REC_citrate_TCS"/>
    <property type="match status" value="1"/>
</dbReference>
<accession>A0A2N7L4L9</accession>
<evidence type="ECO:0000313" key="12">
    <source>
        <dbReference type="EMBL" id="PMN88329.1"/>
    </source>
</evidence>
<dbReference type="RefSeq" id="WP_102392264.1">
    <property type="nucleotide sequence ID" value="NZ_MDAL01000060.1"/>
</dbReference>
<gene>
    <name evidence="12" type="ORF">BCT23_07880</name>
</gene>
<name>A0A2N7L4L9_9GAMM</name>
<keyword evidence="5 9" id="KW-0805">Transcription regulation</keyword>
<feature type="domain" description="Response regulatory" evidence="11">
    <location>
        <begin position="6"/>
        <end position="122"/>
    </location>
</feature>
<evidence type="ECO:0000256" key="1">
    <source>
        <dbReference type="ARBA" id="ARBA00004496"/>
    </source>
</evidence>
<keyword evidence="3 10" id="KW-0597">Phosphoprotein</keyword>
<sequence length="241" mass="27048">MSQNIRVVIAEDDHQIAEIQKRFLERIDGFELVGIAHTLEDAEDLVDVFKPELILLDNHFPKGTGLDLLRKLRAYNCATDVILITAAKEVDTLREALRSGVFYYILKPLVFERLQEVLAQYSAHLDKLKAMESLAQTDVDTLLPQRATNTSAHQQEPQTTSSHPRLPKGIDVITLDKIRAVFSDADESLNAEEVGTLIGASRTTARRYLEYMVSAQELEAQVNYGSVGRPERRYLALGVAQ</sequence>
<keyword evidence="4 9" id="KW-0902">Two-component regulatory system</keyword>
<dbReference type="InterPro" id="IPR001789">
    <property type="entry name" value="Sig_transdc_resp-reg_receiver"/>
</dbReference>
<dbReference type="AlphaFoldDB" id="A0A2N7L4L9"/>
<feature type="modified residue" description="4-aspartylphosphate" evidence="10">
    <location>
        <position position="57"/>
    </location>
</feature>
<dbReference type="GO" id="GO:0003700">
    <property type="term" value="F:DNA-binding transcription factor activity"/>
    <property type="evidence" value="ECO:0007669"/>
    <property type="project" value="InterPro"/>
</dbReference>
<reference evidence="13" key="1">
    <citation type="submission" date="2016-07" db="EMBL/GenBank/DDBJ databases">
        <title>Nontailed viruses are major unrecognized killers of bacteria in the ocean.</title>
        <authorList>
            <person name="Kauffman K."/>
            <person name="Hussain F."/>
            <person name="Yang J."/>
            <person name="Arevalo P."/>
            <person name="Brown J."/>
            <person name="Cutler M."/>
            <person name="Kelly L."/>
            <person name="Polz M.F."/>
        </authorList>
    </citation>
    <scope>NUCLEOTIDE SEQUENCE [LARGE SCALE GENOMIC DNA]</scope>
    <source>
        <strain evidence="13">10N.261.45.A10</strain>
    </source>
</reference>
<keyword evidence="7 9" id="KW-0010">Activator</keyword>
<evidence type="ECO:0000256" key="10">
    <source>
        <dbReference type="PROSITE-ProRule" id="PRU00169"/>
    </source>
</evidence>
<dbReference type="GO" id="GO:0003677">
    <property type="term" value="F:DNA binding"/>
    <property type="evidence" value="ECO:0007669"/>
    <property type="project" value="UniProtKB-KW"/>
</dbReference>
<keyword evidence="2 9" id="KW-0963">Cytoplasm</keyword>
<dbReference type="STRING" id="1190603.A1OO_17355"/>
<dbReference type="Gene3D" id="3.40.50.2300">
    <property type="match status" value="1"/>
</dbReference>
<proteinExistence type="predicted"/>
<protein>
    <recommendedName>
        <fullName evidence="9">Transcriptional regulatory protein</fullName>
    </recommendedName>
</protein>
<comment type="caution">
    <text evidence="12">The sequence shown here is derived from an EMBL/GenBank/DDBJ whole genome shotgun (WGS) entry which is preliminary data.</text>
</comment>
<organism evidence="12 13">
    <name type="scientific">Enterovibrio norvegicus</name>
    <dbReference type="NCBI Taxonomy" id="188144"/>
    <lineage>
        <taxon>Bacteria</taxon>
        <taxon>Pseudomonadati</taxon>
        <taxon>Pseudomonadota</taxon>
        <taxon>Gammaproteobacteria</taxon>
        <taxon>Vibrionales</taxon>
        <taxon>Vibrionaceae</taxon>
        <taxon>Enterovibrio</taxon>
    </lineage>
</organism>
<dbReference type="PANTHER" id="PTHR45526:SF1">
    <property type="entry name" value="TRANSCRIPTIONAL REGULATORY PROTEIN DCUR-RELATED"/>
    <property type="match status" value="1"/>
</dbReference>
<dbReference type="SUPFAM" id="SSF52172">
    <property type="entry name" value="CheY-like"/>
    <property type="match status" value="1"/>
</dbReference>
<comment type="subcellular location">
    <subcellularLocation>
        <location evidence="1 9">Cytoplasm</location>
    </subcellularLocation>
</comment>
<dbReference type="SMART" id="SM00448">
    <property type="entry name" value="REC"/>
    <property type="match status" value="1"/>
</dbReference>
<evidence type="ECO:0000313" key="13">
    <source>
        <dbReference type="Proteomes" id="UP000235387"/>
    </source>
</evidence>
<dbReference type="InterPro" id="IPR024187">
    <property type="entry name" value="Sig_transdc_resp-reg_cit/mal"/>
</dbReference>
<dbReference type="GO" id="GO:0000156">
    <property type="term" value="F:phosphorelay response regulator activity"/>
    <property type="evidence" value="ECO:0007669"/>
    <property type="project" value="TreeGrafter"/>
</dbReference>
<evidence type="ECO:0000256" key="8">
    <source>
        <dbReference type="ARBA" id="ARBA00023163"/>
    </source>
</evidence>
<keyword evidence="8 9" id="KW-0804">Transcription</keyword>
<evidence type="ECO:0000256" key="2">
    <source>
        <dbReference type="ARBA" id="ARBA00022490"/>
    </source>
</evidence>
<dbReference type="GO" id="GO:0005737">
    <property type="term" value="C:cytoplasm"/>
    <property type="evidence" value="ECO:0007669"/>
    <property type="project" value="UniProtKB-SubCell"/>
</dbReference>
<evidence type="ECO:0000256" key="6">
    <source>
        <dbReference type="ARBA" id="ARBA00023125"/>
    </source>
</evidence>
<dbReference type="PROSITE" id="PS50110">
    <property type="entry name" value="RESPONSE_REGULATORY"/>
    <property type="match status" value="1"/>
</dbReference>
<dbReference type="InterPro" id="IPR051271">
    <property type="entry name" value="2C-system_Tx_regulators"/>
</dbReference>
<evidence type="ECO:0000256" key="4">
    <source>
        <dbReference type="ARBA" id="ARBA00023012"/>
    </source>
</evidence>
<evidence type="ECO:0000256" key="5">
    <source>
        <dbReference type="ARBA" id="ARBA00023015"/>
    </source>
</evidence>
<evidence type="ECO:0000256" key="7">
    <source>
        <dbReference type="ARBA" id="ARBA00023159"/>
    </source>
</evidence>
<evidence type="ECO:0000256" key="9">
    <source>
        <dbReference type="PIRNR" id="PIRNR006171"/>
    </source>
</evidence>
<dbReference type="Proteomes" id="UP000235387">
    <property type="component" value="Unassembled WGS sequence"/>
</dbReference>
<dbReference type="InterPro" id="IPR011006">
    <property type="entry name" value="CheY-like_superfamily"/>
</dbReference>
<dbReference type="Pfam" id="PF20714">
    <property type="entry name" value="HTH_64"/>
    <property type="match status" value="1"/>
</dbReference>
<dbReference type="PIRSF" id="PIRSF006171">
    <property type="entry name" value="RR_citrat_malat"/>
    <property type="match status" value="1"/>
</dbReference>
<evidence type="ECO:0000256" key="3">
    <source>
        <dbReference type="ARBA" id="ARBA00022553"/>
    </source>
</evidence>
<dbReference type="PANTHER" id="PTHR45526">
    <property type="entry name" value="TRANSCRIPTIONAL REGULATORY PROTEIN DPIA"/>
    <property type="match status" value="1"/>
</dbReference>
<dbReference type="EMBL" id="MDAL01000060">
    <property type="protein sequence ID" value="PMN88329.1"/>
    <property type="molecule type" value="Genomic_DNA"/>
</dbReference>
<dbReference type="Pfam" id="PF00072">
    <property type="entry name" value="Response_reg"/>
    <property type="match status" value="1"/>
</dbReference>
<evidence type="ECO:0000259" key="11">
    <source>
        <dbReference type="PROSITE" id="PS50110"/>
    </source>
</evidence>